<evidence type="ECO:0008006" key="5">
    <source>
        <dbReference type="Google" id="ProtNLM"/>
    </source>
</evidence>
<proteinExistence type="inferred from homology"/>
<dbReference type="Proteomes" id="UP000053831">
    <property type="component" value="Unassembled WGS sequence"/>
</dbReference>
<dbReference type="SUPFAM" id="SSF54637">
    <property type="entry name" value="Thioesterase/thiol ester dehydrase-isomerase"/>
    <property type="match status" value="1"/>
</dbReference>
<evidence type="ECO:0000256" key="2">
    <source>
        <dbReference type="SAM" id="Phobius"/>
    </source>
</evidence>
<dbReference type="Pfam" id="PF13279">
    <property type="entry name" value="4HBT_2"/>
    <property type="match status" value="1"/>
</dbReference>
<dbReference type="EMBL" id="LGSR01000002">
    <property type="protein sequence ID" value="KOS22751.1"/>
    <property type="molecule type" value="Genomic_DNA"/>
</dbReference>
<name>A0A0M8N9F7_ESCWE</name>
<feature type="transmembrane region" description="Helical" evidence="2">
    <location>
        <begin position="12"/>
        <end position="31"/>
    </location>
</feature>
<accession>A0A0M8N9F7</accession>
<reference evidence="3 4" key="1">
    <citation type="submission" date="2015-07" db="EMBL/GenBank/DDBJ databases">
        <title>The genome of the fungus Escovopsis weberi, a specialized disease agent of ant agriculture.</title>
        <authorList>
            <person name="de Man T.J."/>
            <person name="Stajich J.E."/>
            <person name="Kubicek C.P."/>
            <person name="Chenthamara K."/>
            <person name="Atanasova L."/>
            <person name="Druzhinina I.S."/>
            <person name="Birnbaum S."/>
            <person name="Barribeau S.M."/>
            <person name="Teiling C."/>
            <person name="Suen G."/>
            <person name="Currie C."/>
            <person name="Gerardo N.M."/>
        </authorList>
    </citation>
    <scope>NUCLEOTIDE SEQUENCE [LARGE SCALE GENOMIC DNA]</scope>
</reference>
<dbReference type="PANTHER" id="PTHR12475">
    <property type="match status" value="1"/>
</dbReference>
<dbReference type="InterPro" id="IPR051490">
    <property type="entry name" value="THEM6_lcsJ_thioesterase"/>
</dbReference>
<organism evidence="3 4">
    <name type="scientific">Escovopsis weberi</name>
    <dbReference type="NCBI Taxonomy" id="150374"/>
    <lineage>
        <taxon>Eukaryota</taxon>
        <taxon>Fungi</taxon>
        <taxon>Dikarya</taxon>
        <taxon>Ascomycota</taxon>
        <taxon>Pezizomycotina</taxon>
        <taxon>Sordariomycetes</taxon>
        <taxon>Hypocreomycetidae</taxon>
        <taxon>Hypocreales</taxon>
        <taxon>Hypocreaceae</taxon>
        <taxon>Escovopsis</taxon>
    </lineage>
</organism>
<comment type="similarity">
    <text evidence="1">Belongs to the lcsJ thioesterase family.</text>
</comment>
<keyword evidence="4" id="KW-1185">Reference proteome</keyword>
<sequence>MSSTATKLGGLAVVVSAVSTLAIGSMGYAAWKINWHSLVQSFLTGPGRASRIILLLFIIFNWKSMPFAWTYRIFYAMLYHSVFRKSPELGPRALFTPMISETTASLLEIDYNVHKSNSTYFADLDVSRTHLIAYLMRPAIQRISNNQKTRLVLDPQTGLPARGSFSIALGSVACTFKREISACRTYELWSRIACWDRKWLYIVTHFLPKGAARPTEWLDPGFHRVKTRSSSADGSGPGSDSGWEHMIHATAITKYVFKLGRLTVHPAVVLSAAGLLPERPGGWIGGENSVGDEKAAARAGGPGDVAADGAWDWRRIELHRQKGMQLAAQFQALDALHDTFDGGSNGAIAKFRPG</sequence>
<protein>
    <recommendedName>
        <fullName evidence="5">Thioesterase atnL</fullName>
    </recommendedName>
</protein>
<feature type="transmembrane region" description="Helical" evidence="2">
    <location>
        <begin position="51"/>
        <end position="75"/>
    </location>
</feature>
<dbReference type="InterPro" id="IPR029069">
    <property type="entry name" value="HotDog_dom_sf"/>
</dbReference>
<keyword evidence="2" id="KW-0812">Transmembrane</keyword>
<evidence type="ECO:0000256" key="1">
    <source>
        <dbReference type="ARBA" id="ARBA00038476"/>
    </source>
</evidence>
<evidence type="ECO:0000313" key="4">
    <source>
        <dbReference type="Proteomes" id="UP000053831"/>
    </source>
</evidence>
<keyword evidence="2" id="KW-0472">Membrane</keyword>
<dbReference type="AlphaFoldDB" id="A0A0M8N9F7"/>
<keyword evidence="2" id="KW-1133">Transmembrane helix</keyword>
<comment type="caution">
    <text evidence="3">The sequence shown here is derived from an EMBL/GenBank/DDBJ whole genome shotgun (WGS) entry which is preliminary data.</text>
</comment>
<gene>
    <name evidence="3" type="ORF">ESCO_003531</name>
</gene>
<evidence type="ECO:0000313" key="3">
    <source>
        <dbReference type="EMBL" id="KOS22751.1"/>
    </source>
</evidence>
<dbReference type="OrthoDB" id="265761at2759"/>
<dbReference type="PANTHER" id="PTHR12475:SF4">
    <property type="entry name" value="PROTEIN THEM6"/>
    <property type="match status" value="1"/>
</dbReference>